<organism evidence="13 14">
    <name type="scientific">Litorilinea aerophila</name>
    <dbReference type="NCBI Taxonomy" id="1204385"/>
    <lineage>
        <taxon>Bacteria</taxon>
        <taxon>Bacillati</taxon>
        <taxon>Chloroflexota</taxon>
        <taxon>Caldilineae</taxon>
        <taxon>Caldilineales</taxon>
        <taxon>Caldilineaceae</taxon>
        <taxon>Litorilinea</taxon>
    </lineage>
</organism>
<evidence type="ECO:0000256" key="2">
    <source>
        <dbReference type="ARBA" id="ARBA00022448"/>
    </source>
</evidence>
<dbReference type="GO" id="GO:0016887">
    <property type="term" value="F:ATP hydrolysis activity"/>
    <property type="evidence" value="ECO:0007669"/>
    <property type="project" value="InterPro"/>
</dbReference>
<comment type="caution">
    <text evidence="13">The sequence shown here is derived from an EMBL/GenBank/DDBJ whole genome shotgun (WGS) entry which is preliminary data.</text>
</comment>
<dbReference type="InterPro" id="IPR017871">
    <property type="entry name" value="ABC_transporter-like_CS"/>
</dbReference>
<dbReference type="SUPFAM" id="SSF52540">
    <property type="entry name" value="P-loop containing nucleoside triphosphate hydrolases"/>
    <property type="match status" value="1"/>
</dbReference>
<feature type="transmembrane region" description="Helical" evidence="10">
    <location>
        <begin position="99"/>
        <end position="124"/>
    </location>
</feature>
<reference evidence="13 14" key="1">
    <citation type="submission" date="2019-06" db="EMBL/GenBank/DDBJ databases">
        <title>Genome sequence of Litorilinea aerophila BAA-2444.</title>
        <authorList>
            <person name="Maclea K.S."/>
            <person name="Maurais E.G."/>
            <person name="Iannazzi L.C."/>
        </authorList>
    </citation>
    <scope>NUCLEOTIDE SEQUENCE [LARGE SCALE GENOMIC DNA]</scope>
    <source>
        <strain evidence="13 14">ATCC BAA-2444</strain>
    </source>
</reference>
<dbReference type="InParanoid" id="A0A540VMD8"/>
<dbReference type="PROSITE" id="PS50929">
    <property type="entry name" value="ABC_TM1F"/>
    <property type="match status" value="1"/>
</dbReference>
<comment type="subcellular location">
    <subcellularLocation>
        <location evidence="1">Cell membrane</location>
        <topology evidence="1">Multi-pass membrane protein</topology>
    </subcellularLocation>
</comment>
<feature type="domain" description="ABC transmembrane type-1" evidence="12">
    <location>
        <begin position="63"/>
        <end position="344"/>
    </location>
</feature>
<evidence type="ECO:0000259" key="12">
    <source>
        <dbReference type="PROSITE" id="PS50929"/>
    </source>
</evidence>
<keyword evidence="7 10" id="KW-1133">Transmembrane helix</keyword>
<evidence type="ECO:0000256" key="5">
    <source>
        <dbReference type="ARBA" id="ARBA00022741"/>
    </source>
</evidence>
<dbReference type="PROSITE" id="PS00211">
    <property type="entry name" value="ABC_TRANSPORTER_1"/>
    <property type="match status" value="1"/>
</dbReference>
<name>A0A540VMD8_9CHLR</name>
<dbReference type="FunFam" id="3.40.50.300:FF:000221">
    <property type="entry name" value="Multidrug ABC transporter ATP-binding protein"/>
    <property type="match status" value="1"/>
</dbReference>
<keyword evidence="5" id="KW-0547">Nucleotide-binding</keyword>
<evidence type="ECO:0000259" key="11">
    <source>
        <dbReference type="PROSITE" id="PS50893"/>
    </source>
</evidence>
<dbReference type="PANTHER" id="PTHR43394:SF1">
    <property type="entry name" value="ATP-BINDING CASSETTE SUB-FAMILY B MEMBER 10, MITOCHONDRIAL"/>
    <property type="match status" value="1"/>
</dbReference>
<gene>
    <name evidence="13" type="ORF">FKZ61_00655</name>
</gene>
<evidence type="ECO:0000256" key="8">
    <source>
        <dbReference type="ARBA" id="ARBA00023136"/>
    </source>
</evidence>
<keyword evidence="2" id="KW-0813">Transport</keyword>
<dbReference type="InterPro" id="IPR036640">
    <property type="entry name" value="ABC1_TM_sf"/>
</dbReference>
<sequence>MPKPKPDSNGRARENEPPDDRFQVEDPAAEELEQRSLTEVADQDSALFKLLGSSLAPYKRWLIMALVLMLGTSALNVVPPYLLQQAIDGPIARGEMRSLWWITALYGATALGLYGLTFAFTYFLQQAGQRALADLRSRLFDHILRQDHGFLTQTSTGELVSRLTNDIDQLNAVLSRSIVIVLVEGVTLIVVVVVMFMVNWRLALLSLAVLPVVAVVTRYFRARIRRSSSGERSAQARISAFLNEHLHGMTVVQLFNREDESEREFEAYNKRYREALIELRWHSALFLSVQEILSSVGLGLILYGGGQGVLAGWATLGTLVAFVQYTERAFQPVLRLSQEYNTVQVALGAAERIYAMLNTRPKVQDPPDPVPLTRVRGEIEFRNVHFWYVPDEPVLRGIDLHIPPGQSVAVVGPTGAGKSSLVSLLARHYDPRRGQILLDGVDLRRYRLTDLRRAVAVVPQDPVCLAGTIAFNIRLYRDDLSDEDVRRAAEFSNAARFIEELPGGYDFQVLPNGENLSQGQRQLLALARALALNPEGVLVLDEATSSIDTATEALIQEALERILRTRTSLVIAHRLSTIRNADRIIVMERGRIVEDGDHASLLARGGHYARLHQHQLMGVETKLAG</sequence>
<protein>
    <submittedName>
        <fullName evidence="13">ABC transporter ATP-binding protein</fullName>
    </submittedName>
</protein>
<dbReference type="PROSITE" id="PS50893">
    <property type="entry name" value="ABC_TRANSPORTER_2"/>
    <property type="match status" value="1"/>
</dbReference>
<feature type="transmembrane region" description="Helical" evidence="10">
    <location>
        <begin position="61"/>
        <end position="79"/>
    </location>
</feature>
<evidence type="ECO:0000256" key="4">
    <source>
        <dbReference type="ARBA" id="ARBA00022692"/>
    </source>
</evidence>
<keyword evidence="8 10" id="KW-0472">Membrane</keyword>
<dbReference type="GO" id="GO:0005886">
    <property type="term" value="C:plasma membrane"/>
    <property type="evidence" value="ECO:0007669"/>
    <property type="project" value="UniProtKB-SubCell"/>
</dbReference>
<dbReference type="OrthoDB" id="9762778at2"/>
<evidence type="ECO:0000313" key="13">
    <source>
        <dbReference type="EMBL" id="TQE97921.1"/>
    </source>
</evidence>
<feature type="transmembrane region" description="Helical" evidence="10">
    <location>
        <begin position="281"/>
        <end position="303"/>
    </location>
</feature>
<dbReference type="GO" id="GO:0005524">
    <property type="term" value="F:ATP binding"/>
    <property type="evidence" value="ECO:0007669"/>
    <property type="project" value="UniProtKB-KW"/>
</dbReference>
<dbReference type="SUPFAM" id="SSF90123">
    <property type="entry name" value="ABC transporter transmembrane region"/>
    <property type="match status" value="1"/>
</dbReference>
<keyword evidence="4 10" id="KW-0812">Transmembrane</keyword>
<feature type="transmembrane region" description="Helical" evidence="10">
    <location>
        <begin position="178"/>
        <end position="196"/>
    </location>
</feature>
<dbReference type="RefSeq" id="WP_141608134.1">
    <property type="nucleotide sequence ID" value="NZ_VIGC02000001.1"/>
</dbReference>
<dbReference type="InterPro" id="IPR003593">
    <property type="entry name" value="AAA+_ATPase"/>
</dbReference>
<dbReference type="Pfam" id="PF00005">
    <property type="entry name" value="ABC_tran"/>
    <property type="match status" value="1"/>
</dbReference>
<dbReference type="Gene3D" id="1.20.1560.10">
    <property type="entry name" value="ABC transporter type 1, transmembrane domain"/>
    <property type="match status" value="1"/>
</dbReference>
<dbReference type="InterPro" id="IPR039421">
    <property type="entry name" value="Type_1_exporter"/>
</dbReference>
<dbReference type="Pfam" id="PF00664">
    <property type="entry name" value="ABC_membrane"/>
    <property type="match status" value="1"/>
</dbReference>
<dbReference type="AlphaFoldDB" id="A0A540VMD8"/>
<feature type="transmembrane region" description="Helical" evidence="10">
    <location>
        <begin position="202"/>
        <end position="220"/>
    </location>
</feature>
<dbReference type="EMBL" id="VIGC01000001">
    <property type="protein sequence ID" value="TQE97921.1"/>
    <property type="molecule type" value="Genomic_DNA"/>
</dbReference>
<dbReference type="InterPro" id="IPR011527">
    <property type="entry name" value="ABC1_TM_dom"/>
</dbReference>
<evidence type="ECO:0000313" key="14">
    <source>
        <dbReference type="Proteomes" id="UP000317371"/>
    </source>
</evidence>
<dbReference type="InterPro" id="IPR003439">
    <property type="entry name" value="ABC_transporter-like_ATP-bd"/>
</dbReference>
<dbReference type="GO" id="GO:0015421">
    <property type="term" value="F:ABC-type oligopeptide transporter activity"/>
    <property type="evidence" value="ECO:0007669"/>
    <property type="project" value="TreeGrafter"/>
</dbReference>
<evidence type="ECO:0000256" key="10">
    <source>
        <dbReference type="SAM" id="Phobius"/>
    </source>
</evidence>
<evidence type="ECO:0000256" key="9">
    <source>
        <dbReference type="SAM" id="MobiDB-lite"/>
    </source>
</evidence>
<keyword evidence="6 13" id="KW-0067">ATP-binding</keyword>
<feature type="region of interest" description="Disordered" evidence="9">
    <location>
        <begin position="1"/>
        <end position="28"/>
    </location>
</feature>
<feature type="compositionally biased region" description="Basic and acidic residues" evidence="9">
    <location>
        <begin position="1"/>
        <end position="24"/>
    </location>
</feature>
<dbReference type="SMART" id="SM00382">
    <property type="entry name" value="AAA"/>
    <property type="match status" value="1"/>
</dbReference>
<dbReference type="InterPro" id="IPR027417">
    <property type="entry name" value="P-loop_NTPase"/>
</dbReference>
<dbReference type="Proteomes" id="UP000317371">
    <property type="component" value="Unassembled WGS sequence"/>
</dbReference>
<feature type="domain" description="ABC transporter" evidence="11">
    <location>
        <begin position="379"/>
        <end position="614"/>
    </location>
</feature>
<proteinExistence type="predicted"/>
<dbReference type="Gene3D" id="3.40.50.300">
    <property type="entry name" value="P-loop containing nucleotide triphosphate hydrolases"/>
    <property type="match status" value="1"/>
</dbReference>
<evidence type="ECO:0000256" key="6">
    <source>
        <dbReference type="ARBA" id="ARBA00022840"/>
    </source>
</evidence>
<dbReference type="CDD" id="cd18544">
    <property type="entry name" value="ABC_6TM_TmrA_like"/>
    <property type="match status" value="1"/>
</dbReference>
<evidence type="ECO:0000256" key="7">
    <source>
        <dbReference type="ARBA" id="ARBA00022989"/>
    </source>
</evidence>
<keyword evidence="3" id="KW-1003">Cell membrane</keyword>
<dbReference type="PANTHER" id="PTHR43394">
    <property type="entry name" value="ATP-DEPENDENT PERMEASE MDL1, MITOCHONDRIAL"/>
    <property type="match status" value="1"/>
</dbReference>
<evidence type="ECO:0000256" key="1">
    <source>
        <dbReference type="ARBA" id="ARBA00004651"/>
    </source>
</evidence>
<accession>A0A540VMD8</accession>
<keyword evidence="14" id="KW-1185">Reference proteome</keyword>
<evidence type="ECO:0000256" key="3">
    <source>
        <dbReference type="ARBA" id="ARBA00022475"/>
    </source>
</evidence>